<organism evidence="15 16">
    <name type="scientific">Saccoglossus kowalevskii</name>
    <name type="common">Acorn worm</name>
    <dbReference type="NCBI Taxonomy" id="10224"/>
    <lineage>
        <taxon>Eukaryota</taxon>
        <taxon>Metazoa</taxon>
        <taxon>Hemichordata</taxon>
        <taxon>Enteropneusta</taxon>
        <taxon>Harrimaniidae</taxon>
        <taxon>Saccoglossus</taxon>
    </lineage>
</organism>
<evidence type="ECO:0000256" key="9">
    <source>
        <dbReference type="ARBA" id="ARBA00023293"/>
    </source>
</evidence>
<dbReference type="PROSITE" id="PS00452">
    <property type="entry name" value="GUANYLATE_CYCLASE_1"/>
    <property type="match status" value="1"/>
</dbReference>
<feature type="domain" description="Guanylate cyclase" evidence="14">
    <location>
        <begin position="213"/>
        <end position="343"/>
    </location>
</feature>
<dbReference type="Pfam" id="PF07714">
    <property type="entry name" value="PK_Tyr_Ser-Thr"/>
    <property type="match status" value="1"/>
</dbReference>
<evidence type="ECO:0000256" key="11">
    <source>
        <dbReference type="RuleBase" id="RU003431"/>
    </source>
</evidence>
<comment type="catalytic activity">
    <reaction evidence="11">
        <text>GTP = 3',5'-cyclic GMP + diphosphate</text>
        <dbReference type="Rhea" id="RHEA:13665"/>
        <dbReference type="ChEBI" id="CHEBI:33019"/>
        <dbReference type="ChEBI" id="CHEBI:37565"/>
        <dbReference type="ChEBI" id="CHEBI:57746"/>
        <dbReference type="EC" id="4.6.1.2"/>
    </reaction>
</comment>
<reference evidence="16" key="1">
    <citation type="submission" date="2025-08" db="UniProtKB">
        <authorList>
            <consortium name="RefSeq"/>
        </authorList>
    </citation>
    <scope>IDENTIFICATION</scope>
    <source>
        <tissue evidence="16">Testes</tissue>
    </source>
</reference>
<evidence type="ECO:0000256" key="3">
    <source>
        <dbReference type="ARBA" id="ARBA00022692"/>
    </source>
</evidence>
<dbReference type="SMART" id="SM00044">
    <property type="entry name" value="CYCc"/>
    <property type="match status" value="1"/>
</dbReference>
<keyword evidence="5" id="KW-0547">Nucleotide-binding</keyword>
<evidence type="ECO:0000256" key="5">
    <source>
        <dbReference type="ARBA" id="ARBA00022741"/>
    </source>
</evidence>
<dbReference type="SMART" id="SM00219">
    <property type="entry name" value="TyrKc"/>
    <property type="match status" value="1"/>
</dbReference>
<dbReference type="InterPro" id="IPR001054">
    <property type="entry name" value="A/G_cyclase"/>
</dbReference>
<dbReference type="GeneID" id="100369936"/>
<name>A0ABM0MNQ9_SACKO</name>
<sequence length="615" mass="68890">MSAFVLNMSKGSLNDVLLNEDIPLNWGFRFSFCGDISRAMVYLHQHKLYHGRLKSNNCIIDDRWVVKVSDYGLRNIRKEEFGDDEYEETYQKQMARVYLPPEALDDPKNIYLPTTDLIKACWNEDPNERPTFSNIKQSLHRINPNKASPVDMMMQLMEKYSKHLEVLVAERTQDLVLEKQKTDRLLYSMLPKAVADQLRQGMSAAAENFDECTIFFSDIVGFTSISGSSTPYEVVALLNKLYVAFDSIIDSYDVYKVETIGDAYMVVSGVPKRNGYIHASEIASMALDLVKVCETFVIPHKPDEKLQIRAGIHSGSVVAGVVGLKMPRYCLFGDTVNTASRMESTGEALKIQASDPCVTCLKQIGSFKVECRGDMQIKGKGIMRTWWVKDKDPNIKPESKIEGYLDINQIVRDDKDNNVKKLSLEERSDDLSCQNISLPGSIEEKETNEGPEMGGFKQYDKPANLFLPPLDNGGLNIPLDSDVTEHTRVPSPTDNTVPVNISHVVTSSNLNRASLPPVETITMNGAVPPSVETIADIASPMENTEKAKKKHKKKKKHKEKKRKEEKETVQNYLGSGTLKDNGDVKNGQVSVVFNESTQKFGSAEPLIGNDLESKV</sequence>
<dbReference type="PROSITE" id="PS50011">
    <property type="entry name" value="PROTEIN_KINASE_DOM"/>
    <property type="match status" value="1"/>
</dbReference>
<evidence type="ECO:0000256" key="12">
    <source>
        <dbReference type="SAM" id="MobiDB-lite"/>
    </source>
</evidence>
<evidence type="ECO:0000256" key="8">
    <source>
        <dbReference type="ARBA" id="ARBA00023239"/>
    </source>
</evidence>
<dbReference type="InterPro" id="IPR020635">
    <property type="entry name" value="Tyr_kinase_cat_dom"/>
</dbReference>
<keyword evidence="7" id="KW-0472">Membrane</keyword>
<keyword evidence="3" id="KW-0812">Transmembrane</keyword>
<feature type="compositionally biased region" description="Basic residues" evidence="12">
    <location>
        <begin position="547"/>
        <end position="561"/>
    </location>
</feature>
<dbReference type="InterPro" id="IPR001245">
    <property type="entry name" value="Ser-Thr/Tyr_kinase_cat_dom"/>
</dbReference>
<dbReference type="Gene3D" id="3.30.70.1230">
    <property type="entry name" value="Nucleotide cyclase"/>
    <property type="match status" value="1"/>
</dbReference>
<evidence type="ECO:0000256" key="2">
    <source>
        <dbReference type="ARBA" id="ARBA00012202"/>
    </source>
</evidence>
<dbReference type="SUPFAM" id="SSF56112">
    <property type="entry name" value="Protein kinase-like (PK-like)"/>
    <property type="match status" value="1"/>
</dbReference>
<dbReference type="Proteomes" id="UP000694865">
    <property type="component" value="Unplaced"/>
</dbReference>
<feature type="compositionally biased region" description="Polar residues" evidence="12">
    <location>
        <begin position="587"/>
        <end position="600"/>
    </location>
</feature>
<gene>
    <name evidence="16" type="primary">LOC100369936</name>
</gene>
<accession>A0ABM0MNQ9</accession>
<dbReference type="InterPro" id="IPR000719">
    <property type="entry name" value="Prot_kinase_dom"/>
</dbReference>
<feature type="region of interest" description="Disordered" evidence="12">
    <location>
        <begin position="538"/>
        <end position="615"/>
    </location>
</feature>
<keyword evidence="9 11" id="KW-0141">cGMP biosynthesis</keyword>
<dbReference type="InterPro" id="IPR011645">
    <property type="entry name" value="HNOB_dom_associated"/>
</dbReference>
<comment type="similarity">
    <text evidence="10">Belongs to the adenylyl cyclase class-4/guanylyl cyclase family.</text>
</comment>
<keyword evidence="6" id="KW-1133">Transmembrane helix</keyword>
<keyword evidence="8 10" id="KW-0456">Lyase</keyword>
<dbReference type="InterPro" id="IPR050401">
    <property type="entry name" value="Cyclic_nucleotide_synthase"/>
</dbReference>
<dbReference type="CDD" id="cd07302">
    <property type="entry name" value="CHD"/>
    <property type="match status" value="1"/>
</dbReference>
<dbReference type="EC" id="4.6.1.2" evidence="2 11"/>
<proteinExistence type="inferred from homology"/>
<dbReference type="PANTHER" id="PTHR11920">
    <property type="entry name" value="GUANYLYL CYCLASE"/>
    <property type="match status" value="1"/>
</dbReference>
<dbReference type="Pfam" id="PF07701">
    <property type="entry name" value="HNOBA"/>
    <property type="match status" value="1"/>
</dbReference>
<comment type="subcellular location">
    <subcellularLocation>
        <location evidence="1">Membrane</location>
        <topology evidence="1">Single-pass type I membrane protein</topology>
    </subcellularLocation>
</comment>
<evidence type="ECO:0000256" key="7">
    <source>
        <dbReference type="ARBA" id="ARBA00023136"/>
    </source>
</evidence>
<feature type="domain" description="Protein kinase" evidence="13">
    <location>
        <begin position="1"/>
        <end position="216"/>
    </location>
</feature>
<dbReference type="Pfam" id="PF00211">
    <property type="entry name" value="Guanylate_cyc"/>
    <property type="match status" value="1"/>
</dbReference>
<dbReference type="InterPro" id="IPR018297">
    <property type="entry name" value="A/G_cyclase_CS"/>
</dbReference>
<dbReference type="PANTHER" id="PTHR11920:SF507">
    <property type="entry name" value="GUANYLATE CYCLASE"/>
    <property type="match status" value="1"/>
</dbReference>
<evidence type="ECO:0000259" key="14">
    <source>
        <dbReference type="PROSITE" id="PS50125"/>
    </source>
</evidence>
<dbReference type="InterPro" id="IPR011009">
    <property type="entry name" value="Kinase-like_dom_sf"/>
</dbReference>
<evidence type="ECO:0000256" key="1">
    <source>
        <dbReference type="ARBA" id="ARBA00004479"/>
    </source>
</evidence>
<dbReference type="RefSeq" id="XP_006821650.1">
    <property type="nucleotide sequence ID" value="XM_006821587.1"/>
</dbReference>
<keyword evidence="4" id="KW-0732">Signal</keyword>
<evidence type="ECO:0000313" key="16">
    <source>
        <dbReference type="RefSeq" id="XP_006821650.1"/>
    </source>
</evidence>
<evidence type="ECO:0000313" key="15">
    <source>
        <dbReference type="Proteomes" id="UP000694865"/>
    </source>
</evidence>
<dbReference type="InterPro" id="IPR029787">
    <property type="entry name" value="Nucleotide_cyclase"/>
</dbReference>
<dbReference type="SUPFAM" id="SSF55073">
    <property type="entry name" value="Nucleotide cyclase"/>
    <property type="match status" value="1"/>
</dbReference>
<keyword evidence="15" id="KW-1185">Reference proteome</keyword>
<dbReference type="Gene3D" id="1.10.510.10">
    <property type="entry name" value="Transferase(Phosphotransferase) domain 1"/>
    <property type="match status" value="1"/>
</dbReference>
<dbReference type="PROSITE" id="PS50125">
    <property type="entry name" value="GUANYLATE_CYCLASE_2"/>
    <property type="match status" value="1"/>
</dbReference>
<evidence type="ECO:0000256" key="6">
    <source>
        <dbReference type="ARBA" id="ARBA00022989"/>
    </source>
</evidence>
<evidence type="ECO:0000259" key="13">
    <source>
        <dbReference type="PROSITE" id="PS50011"/>
    </source>
</evidence>
<protein>
    <recommendedName>
        <fullName evidence="2 11">Guanylate cyclase</fullName>
        <ecNumber evidence="2 11">4.6.1.2</ecNumber>
    </recommendedName>
</protein>
<evidence type="ECO:0000256" key="10">
    <source>
        <dbReference type="RuleBase" id="RU000405"/>
    </source>
</evidence>
<evidence type="ECO:0000256" key="4">
    <source>
        <dbReference type="ARBA" id="ARBA00022729"/>
    </source>
</evidence>